<evidence type="ECO:0000313" key="1">
    <source>
        <dbReference type="EMBL" id="GET36219.1"/>
    </source>
</evidence>
<dbReference type="RefSeq" id="WP_226575500.1">
    <property type="nucleotide sequence ID" value="NZ_BLAY01000010.1"/>
</dbReference>
<gene>
    <name evidence="1" type="ORF">MiSe_09670</name>
</gene>
<dbReference type="EMBL" id="BLAY01000010">
    <property type="protein sequence ID" value="GET36219.1"/>
    <property type="molecule type" value="Genomic_DNA"/>
</dbReference>
<proteinExistence type="predicted"/>
<protein>
    <submittedName>
        <fullName evidence="1">Uncharacterized protein</fullName>
    </submittedName>
</protein>
<keyword evidence="2" id="KW-1185">Reference proteome</keyword>
<accession>A0AAV3WF38</accession>
<name>A0AAV3WF38_9CYAN</name>
<organism evidence="1 2">
    <name type="scientific">Microseira wollei NIES-4236</name>
    <dbReference type="NCBI Taxonomy" id="2530354"/>
    <lineage>
        <taxon>Bacteria</taxon>
        <taxon>Bacillati</taxon>
        <taxon>Cyanobacteriota</taxon>
        <taxon>Cyanophyceae</taxon>
        <taxon>Oscillatoriophycideae</taxon>
        <taxon>Aerosakkonematales</taxon>
        <taxon>Aerosakkonemataceae</taxon>
        <taxon>Microseira</taxon>
    </lineage>
</organism>
<reference evidence="1" key="1">
    <citation type="submission" date="2019-10" db="EMBL/GenBank/DDBJ databases">
        <title>Draft genome sequece of Microseira wollei NIES-4236.</title>
        <authorList>
            <person name="Yamaguchi H."/>
            <person name="Suzuki S."/>
            <person name="Kawachi M."/>
        </authorList>
    </citation>
    <scope>NUCLEOTIDE SEQUENCE</scope>
    <source>
        <strain evidence="1">NIES-4236</strain>
    </source>
</reference>
<evidence type="ECO:0000313" key="2">
    <source>
        <dbReference type="Proteomes" id="UP001050975"/>
    </source>
</evidence>
<dbReference type="Proteomes" id="UP001050975">
    <property type="component" value="Unassembled WGS sequence"/>
</dbReference>
<sequence length="84" mass="9167">MASPTPLHDTDLIDCAKANAKEGIETAAYLCGYGKDINTFELELKQACDRIGVKYNELGDLITDQQMMINYGGIEIAPDTPSEL</sequence>
<dbReference type="AlphaFoldDB" id="A0AAV3WF38"/>
<comment type="caution">
    <text evidence="1">The sequence shown here is derived from an EMBL/GenBank/DDBJ whole genome shotgun (WGS) entry which is preliminary data.</text>
</comment>